<feature type="compositionally biased region" description="Polar residues" evidence="1">
    <location>
        <begin position="1329"/>
        <end position="1338"/>
    </location>
</feature>
<proteinExistence type="predicted"/>
<evidence type="ECO:0000256" key="1">
    <source>
        <dbReference type="SAM" id="MobiDB-lite"/>
    </source>
</evidence>
<feature type="compositionally biased region" description="Polar residues" evidence="1">
    <location>
        <begin position="1348"/>
        <end position="1363"/>
    </location>
</feature>
<dbReference type="Proteomes" id="UP000028837">
    <property type="component" value="Unassembled WGS sequence"/>
</dbReference>
<accession>A0A086J9K6</accession>
<feature type="compositionally biased region" description="Polar residues" evidence="1">
    <location>
        <begin position="675"/>
        <end position="693"/>
    </location>
</feature>
<feature type="compositionally biased region" description="Low complexity" evidence="1">
    <location>
        <begin position="714"/>
        <end position="729"/>
    </location>
</feature>
<feature type="compositionally biased region" description="Polar residues" evidence="1">
    <location>
        <begin position="1384"/>
        <end position="1402"/>
    </location>
</feature>
<feature type="compositionally biased region" description="Basic and acidic residues" evidence="1">
    <location>
        <begin position="206"/>
        <end position="230"/>
    </location>
</feature>
<protein>
    <submittedName>
        <fullName evidence="2">Mediator complex subunit MED14</fullName>
    </submittedName>
</protein>
<dbReference type="VEuPathDB" id="ToxoDB:TGDOM2_229310B"/>
<reference evidence="2 3" key="1">
    <citation type="submission" date="2014-02" db="EMBL/GenBank/DDBJ databases">
        <authorList>
            <person name="Sibley D."/>
            <person name="Venepally P."/>
            <person name="Karamycheva S."/>
            <person name="Hadjithomas M."/>
            <person name="Khan A."/>
            <person name="Brunk B."/>
            <person name="Roos D."/>
            <person name="Caler E."/>
            <person name="Lorenzi H."/>
        </authorList>
    </citation>
    <scope>NUCLEOTIDE SEQUENCE [LARGE SCALE GENOMIC DNA]</scope>
    <source>
        <strain evidence="2 3">GAB2-2007-GAL-DOM2</strain>
    </source>
</reference>
<feature type="region of interest" description="Disordered" evidence="1">
    <location>
        <begin position="502"/>
        <end position="537"/>
    </location>
</feature>
<name>A0A086J9K6_TOXGO</name>
<feature type="region of interest" description="Disordered" evidence="1">
    <location>
        <begin position="1285"/>
        <end position="1420"/>
    </location>
</feature>
<feature type="region of interest" description="Disordered" evidence="1">
    <location>
        <begin position="876"/>
        <end position="897"/>
    </location>
</feature>
<feature type="region of interest" description="Disordered" evidence="1">
    <location>
        <begin position="666"/>
        <end position="751"/>
    </location>
</feature>
<organism evidence="2 3">
    <name type="scientific">Toxoplasma gondii GAB2-2007-GAL-DOM2</name>
    <dbReference type="NCBI Taxonomy" id="1130820"/>
    <lineage>
        <taxon>Eukaryota</taxon>
        <taxon>Sar</taxon>
        <taxon>Alveolata</taxon>
        <taxon>Apicomplexa</taxon>
        <taxon>Conoidasida</taxon>
        <taxon>Coccidia</taxon>
        <taxon>Eucoccidiorida</taxon>
        <taxon>Eimeriorina</taxon>
        <taxon>Sarcocystidae</taxon>
        <taxon>Toxoplasma</taxon>
    </lineage>
</organism>
<feature type="region of interest" description="Disordered" evidence="1">
    <location>
        <begin position="1478"/>
        <end position="1521"/>
    </location>
</feature>
<feature type="region of interest" description="Disordered" evidence="1">
    <location>
        <begin position="369"/>
        <end position="409"/>
    </location>
</feature>
<feature type="compositionally biased region" description="Polar residues" evidence="1">
    <location>
        <begin position="797"/>
        <end position="807"/>
    </location>
</feature>
<feature type="region of interest" description="Disordered" evidence="1">
    <location>
        <begin position="135"/>
        <end position="255"/>
    </location>
</feature>
<feature type="region of interest" description="Disordered" evidence="1">
    <location>
        <begin position="819"/>
        <end position="863"/>
    </location>
</feature>
<feature type="region of interest" description="Disordered" evidence="1">
    <location>
        <begin position="787"/>
        <end position="807"/>
    </location>
</feature>
<gene>
    <name evidence="2" type="ORF">TGDOM2_229310B</name>
</gene>
<feature type="compositionally biased region" description="Gly residues" evidence="1">
    <location>
        <begin position="1373"/>
        <end position="1383"/>
    </location>
</feature>
<feature type="compositionally biased region" description="Basic and acidic residues" evidence="1">
    <location>
        <begin position="138"/>
        <end position="167"/>
    </location>
</feature>
<dbReference type="EMBL" id="AHZU02001862">
    <property type="protein sequence ID" value="KFG28824.1"/>
    <property type="molecule type" value="Genomic_DNA"/>
</dbReference>
<sequence length="1521" mass="160993">MSVYSYDCLYAPVSFYLSVCTRSPVAACIGVSFQIRAPLRVHSRLFVVRRFWVSLFFWSFSSVAPCLPLNNIPTFVAYFLHANSVRERPKASASAPASRDSLQETATWLLQPLRSLAAHLAFHAALVSLRKDRARAKNAKERATREKDESGERLKAEKPTDEYRNEEEQGEAASDASLPPLPRAPPGEEESISLRVAYVTGGPDSGTRRREGDDAKAAAQEERESAHALDHVFSTSAKRESGSSPASGEDQRARRSAADARIREEWFYRCYYPSLSETSLDADPAFVRFCCLVEALHDGLLHSFSLYKNEYCCMRSFLARVFAYLDARQWRLDLRRDAELHALVAGETKTQLAVSAECGVERASLASSLSRDAAPRDRSGDAARGGTCTRTETAGVEETEGVNSETGTKTLLPEIETPSAGIPLLIPLPKLPFIECRFLPQHAPDSLCMEFALHRLLPLQHCPFYSLLHFLHLLPPRVELPFLLPPAPVPPTTQPARLLQPRLKAAPPSSSSAGVQQGVVSEGRGGEERSQEASSLSKEVVPSRLAVGAWSESQAVQGTASFAQQVSPFAVYRCFTATLRIQPFPPPHVSFIHIQGVKLPALLQELQRHERRVSTAVLKPQMERVSRNFHLPISYSLAACASLFFGAVDFDGLARALQKLASQHEAGELPEGAKSGTTGQSQLHAPPASSRSGVSGGPQPGRPPVAAASRELQANASSSSGAAPSSHAEAVAKVPQKATLSAPDARGSAEARQLAGQAGAFALNRPGAAAAAPVPSPLLQQRETWADSGAGRHPVTSDRSPPTSTLVETQIQRTANTAAGRGIYQEGHPASRLSPGHSEGGAPGVRTPQPVEPPASSVAPAGAERHFPGHAHLQAQGLRSADVDPAQQRGTQGRHFGNAFVVGGREAGIRGLPGKEASVPQIKGVPQDYSPGLGHPGVPIASAAGIPGVQCMQTVGLGSTLHAVPGSSHLVPTQRQVPSRPSLEGGQAAFDARVNGQIPGDSGSAAHSGRRGAACAVSTDQEAGRAASHHTLPGMRAPAQVLVEPSRHSGYVEDPQGGYRHGEGISQPHAASDGTQAAMAHAAMRVSGAPPQQIPMATAKGVSGVPLGHGQELSLQARQVPPTSQASQAQEAYGGNVGQPHTEGYASFGGERQMGRLAGYSGGSEGGREQVSRGARMQQEAFHGAHGFAHSSRSHQAASPHFHLVQHQGSQQVGRSLSAQLPQHTAAQGARPGFVVAQTPAGVTSTQMRHGDPQEALMLQARRGRMQQAPHQHAIHAQQQVSYDVAQRGAAGTEGVGGPAASTGAAGMHPAQRGGPVWRSGGGEVLHQGAQQMQSPPRQTYAGHASNPEETQQNTRSGGSDTPSYGVYRGQGYQVGGREGGGTSQYLHQAGTAASLTPTHRQQPIPGVHTQPHMHMQHAPQLDRGISRQVAHAGVSEGGAPGCGMPHAQLEQTQVSVHPAASRHSRPVCSGQRELYQQGNADTGAGGYDYSMQQQQSSQPGHPHHDPHQQMHPSGRGGPGW</sequence>
<feature type="compositionally biased region" description="Low complexity" evidence="1">
    <location>
        <begin position="1488"/>
        <end position="1501"/>
    </location>
</feature>
<feature type="compositionally biased region" description="Low complexity" evidence="1">
    <location>
        <begin position="505"/>
        <end position="522"/>
    </location>
</feature>
<evidence type="ECO:0000313" key="3">
    <source>
        <dbReference type="Proteomes" id="UP000028837"/>
    </source>
</evidence>
<evidence type="ECO:0000313" key="2">
    <source>
        <dbReference type="EMBL" id="KFG28824.1"/>
    </source>
</evidence>
<comment type="caution">
    <text evidence="2">The sequence shown here is derived from an EMBL/GenBank/DDBJ whole genome shotgun (WGS) entry which is preliminary data.</text>
</comment>